<dbReference type="EMBL" id="QKYT01001065">
    <property type="protein sequence ID" value="RIA80030.1"/>
    <property type="molecule type" value="Genomic_DNA"/>
</dbReference>
<organism evidence="3 4">
    <name type="scientific">Glomus cerebriforme</name>
    <dbReference type="NCBI Taxonomy" id="658196"/>
    <lineage>
        <taxon>Eukaryota</taxon>
        <taxon>Fungi</taxon>
        <taxon>Fungi incertae sedis</taxon>
        <taxon>Mucoromycota</taxon>
        <taxon>Glomeromycotina</taxon>
        <taxon>Glomeromycetes</taxon>
        <taxon>Glomerales</taxon>
        <taxon>Glomeraceae</taxon>
        <taxon>Glomus</taxon>
    </lineage>
</organism>
<dbReference type="Proteomes" id="UP000265703">
    <property type="component" value="Unassembled WGS sequence"/>
</dbReference>
<name>A0A397S0M3_9GLOM</name>
<reference evidence="3 4" key="1">
    <citation type="submission" date="2018-06" db="EMBL/GenBank/DDBJ databases">
        <title>Comparative genomics reveals the genomic features of Rhizophagus irregularis, R. cerebriforme, R. diaphanum and Gigaspora rosea, and their symbiotic lifestyle signature.</title>
        <authorList>
            <person name="Morin E."/>
            <person name="San Clemente H."/>
            <person name="Chen E.C.H."/>
            <person name="De La Providencia I."/>
            <person name="Hainaut M."/>
            <person name="Kuo A."/>
            <person name="Kohler A."/>
            <person name="Murat C."/>
            <person name="Tang N."/>
            <person name="Roy S."/>
            <person name="Loubradou J."/>
            <person name="Henrissat B."/>
            <person name="Grigoriev I.V."/>
            <person name="Corradi N."/>
            <person name="Roux C."/>
            <person name="Martin F.M."/>
        </authorList>
    </citation>
    <scope>NUCLEOTIDE SEQUENCE [LARGE SCALE GENOMIC DNA]</scope>
    <source>
        <strain evidence="3 4">DAOM 227022</strain>
    </source>
</reference>
<keyword evidence="2" id="KW-0472">Membrane</keyword>
<accession>A0A397S0M3</accession>
<dbReference type="OrthoDB" id="45365at2759"/>
<evidence type="ECO:0000256" key="1">
    <source>
        <dbReference type="SAM" id="MobiDB-lite"/>
    </source>
</evidence>
<evidence type="ECO:0000256" key="2">
    <source>
        <dbReference type="SAM" id="Phobius"/>
    </source>
</evidence>
<evidence type="ECO:0000313" key="3">
    <source>
        <dbReference type="EMBL" id="RIA80030.1"/>
    </source>
</evidence>
<gene>
    <name evidence="3" type="ORF">C1645_839424</name>
</gene>
<comment type="caution">
    <text evidence="3">The sequence shown here is derived from an EMBL/GenBank/DDBJ whole genome shotgun (WGS) entry which is preliminary data.</text>
</comment>
<evidence type="ECO:0000313" key="4">
    <source>
        <dbReference type="Proteomes" id="UP000265703"/>
    </source>
</evidence>
<sequence length="231" mass="26512">MKVEQRFTFSPMTEIFQYDITWSLKKATAADITTILGHSAVLSKFLYMEEFTLIMIQHTFYNLKEQLLCWILLMLVWSQLKDANAPKLAFHTGQCYDYLFCIMEFPSFGSKANEQIYTFDLEDPDLNPALFFPLNTTITSPLPTKSPYITSSDQETNQSSSPNRMVIVLVSISLVTVVFTMCVVCSLVYKRMRNKINTEEESNGQGDFSEVRIQTSPDDDKQQYNPVHASQ</sequence>
<keyword evidence="2" id="KW-1133">Transmembrane helix</keyword>
<proteinExistence type="predicted"/>
<keyword evidence="2" id="KW-0812">Transmembrane</keyword>
<protein>
    <submittedName>
        <fullName evidence="3">Uncharacterized protein</fullName>
    </submittedName>
</protein>
<dbReference type="AlphaFoldDB" id="A0A397S0M3"/>
<feature type="transmembrane region" description="Helical" evidence="2">
    <location>
        <begin position="165"/>
        <end position="189"/>
    </location>
</feature>
<keyword evidence="4" id="KW-1185">Reference proteome</keyword>
<feature type="region of interest" description="Disordered" evidence="1">
    <location>
        <begin position="200"/>
        <end position="231"/>
    </location>
</feature>